<feature type="compositionally biased region" description="Basic and acidic residues" evidence="2">
    <location>
        <begin position="1412"/>
        <end position="1422"/>
    </location>
</feature>
<feature type="compositionally biased region" description="Polar residues" evidence="2">
    <location>
        <begin position="1222"/>
        <end position="1232"/>
    </location>
</feature>
<feature type="compositionally biased region" description="Basic and acidic residues" evidence="2">
    <location>
        <begin position="1007"/>
        <end position="1030"/>
    </location>
</feature>
<feature type="region of interest" description="Disordered" evidence="2">
    <location>
        <begin position="1367"/>
        <end position="1457"/>
    </location>
</feature>
<evidence type="ECO:0000256" key="2">
    <source>
        <dbReference type="SAM" id="MobiDB-lite"/>
    </source>
</evidence>
<feature type="compositionally biased region" description="Low complexity" evidence="2">
    <location>
        <begin position="11"/>
        <end position="23"/>
    </location>
</feature>
<name>A0AAV1HT17_9CHLO</name>
<dbReference type="EMBL" id="CAUYUE010000002">
    <property type="protein sequence ID" value="CAK0739947.1"/>
    <property type="molecule type" value="Genomic_DNA"/>
</dbReference>
<feature type="compositionally biased region" description="Low complexity" evidence="2">
    <location>
        <begin position="283"/>
        <end position="296"/>
    </location>
</feature>
<dbReference type="PANTHER" id="PTHR38394:SF1">
    <property type="entry name" value="NEUROFILAMENT LIGHT PROTEIN"/>
    <property type="match status" value="1"/>
</dbReference>
<feature type="region of interest" description="Disordered" evidence="2">
    <location>
        <begin position="92"/>
        <end position="398"/>
    </location>
</feature>
<feature type="coiled-coil region" evidence="1">
    <location>
        <begin position="602"/>
        <end position="692"/>
    </location>
</feature>
<feature type="region of interest" description="Disordered" evidence="2">
    <location>
        <begin position="1102"/>
        <end position="1149"/>
    </location>
</feature>
<feature type="compositionally biased region" description="Polar residues" evidence="2">
    <location>
        <begin position="95"/>
        <end position="105"/>
    </location>
</feature>
<accession>A0AAV1HT17</accession>
<dbReference type="Proteomes" id="UP001314263">
    <property type="component" value="Unassembled WGS sequence"/>
</dbReference>
<evidence type="ECO:0000313" key="4">
    <source>
        <dbReference type="Proteomes" id="UP001314263"/>
    </source>
</evidence>
<keyword evidence="4" id="KW-1185">Reference proteome</keyword>
<feature type="compositionally biased region" description="Basic and acidic residues" evidence="2">
    <location>
        <begin position="985"/>
        <end position="999"/>
    </location>
</feature>
<protein>
    <submittedName>
        <fullName evidence="3">Uncharacterized protein</fullName>
    </submittedName>
</protein>
<feature type="compositionally biased region" description="Polar residues" evidence="2">
    <location>
        <begin position="134"/>
        <end position="149"/>
    </location>
</feature>
<feature type="coiled-coil region" evidence="1">
    <location>
        <begin position="416"/>
        <end position="443"/>
    </location>
</feature>
<feature type="region of interest" description="Disordered" evidence="2">
    <location>
        <begin position="1186"/>
        <end position="1274"/>
    </location>
</feature>
<feature type="region of interest" description="Disordered" evidence="2">
    <location>
        <begin position="948"/>
        <end position="1052"/>
    </location>
</feature>
<feature type="coiled-coil region" evidence="1">
    <location>
        <begin position="735"/>
        <end position="783"/>
    </location>
</feature>
<feature type="compositionally biased region" description="Low complexity" evidence="2">
    <location>
        <begin position="1041"/>
        <end position="1052"/>
    </location>
</feature>
<feature type="region of interest" description="Disordered" evidence="2">
    <location>
        <begin position="1"/>
        <end position="23"/>
    </location>
</feature>
<comment type="caution">
    <text evidence="3">The sequence shown here is derived from an EMBL/GenBank/DDBJ whole genome shotgun (WGS) entry which is preliminary data.</text>
</comment>
<dbReference type="PANTHER" id="PTHR38394">
    <property type="entry name" value="NEUROFILAMENT LIGHT PROTEIN"/>
    <property type="match status" value="1"/>
</dbReference>
<gene>
    <name evidence="3" type="ORF">CVIRNUC_001212</name>
</gene>
<organism evidence="3 4">
    <name type="scientific">Coccomyxa viridis</name>
    <dbReference type="NCBI Taxonomy" id="1274662"/>
    <lineage>
        <taxon>Eukaryota</taxon>
        <taxon>Viridiplantae</taxon>
        <taxon>Chlorophyta</taxon>
        <taxon>core chlorophytes</taxon>
        <taxon>Trebouxiophyceae</taxon>
        <taxon>Trebouxiophyceae incertae sedis</taxon>
        <taxon>Coccomyxaceae</taxon>
        <taxon>Coccomyxa</taxon>
    </lineage>
</organism>
<keyword evidence="1" id="KW-0175">Coiled coil</keyword>
<reference evidence="3 4" key="1">
    <citation type="submission" date="2023-10" db="EMBL/GenBank/DDBJ databases">
        <authorList>
            <person name="Maclean D."/>
            <person name="Macfadyen A."/>
        </authorList>
    </citation>
    <scope>NUCLEOTIDE SEQUENCE [LARGE SCALE GENOMIC DNA]</scope>
</reference>
<feature type="compositionally biased region" description="Polar residues" evidence="2">
    <location>
        <begin position="1247"/>
        <end position="1270"/>
    </location>
</feature>
<feature type="compositionally biased region" description="Low complexity" evidence="2">
    <location>
        <begin position="324"/>
        <end position="350"/>
    </location>
</feature>
<proteinExistence type="predicted"/>
<feature type="coiled-coil region" evidence="1">
    <location>
        <begin position="807"/>
        <end position="841"/>
    </location>
</feature>
<sequence>MRGLFSRLGGASPKAQAAPLPAQQDVELPKLLSKTGELLKQLRDSPSEDFPLLNEATRHMQLLEGSVAALPDGESKTVWRSQLVELQKDLKSSTEKMLSGSQQTAYPAAGKDDTAAEGPGASLFEGMSLMGGTAPSTSDGKQAAPSQGAESEERSPGMELAFSPPVLTSHKGAKHGSANSAPLPEDLFSGLDDLSLALGAPAPEPGPDTAGSPEKAAAVEHNTDAAEQPSLSRLPRQGSDVSSIGSAPVSALGQAPGSARKKRITRRVGYARDNDTDDPPTRAKSAAPGAKAGSAPQVSSTSAPVMSPAPGASVLNSSLDLLGAPSSASAAEAPPQSDAAAPAAPSGAPRAESDDLLPISTRDEGKSISLSSWTKDSKAVRQKQLLGGSAHQQPSPAEVSVTGVGQVEAQMPTAVERGVKEKLAELERQVASVAAKTSEARQKRRALLADITTYTGQLEAATQAEAAAVDAEDFEKAAALSAQADAAKARLADLHLAVRAADAACERLVKERLALTGDQGRACERAAQALQGLQTRHEESAAAGAQALAQAKAAAAEDQSGSQEHLEDLRARMEARERWLAGERDALGAKVREATAPAAATRDRHAEAAEALRHEVEALRAALAAKEDELAHAEAELKDSDNQVRALSSKYDRVKQHLEHDEQALTAQRTEYKEAQAAAQEAMSRAQAAVAEAHERQKGFLEQAKLSQRAAQSMRDAATSIRMQVQAESSMLTTHASLATELQQAEAIAKEAEQNAEEARGAIRALSGQRAKLSASAEVAEERSAAARGRLPDLEAGKKAAASARDFKEAARLAAEAKAKAAEADSELARAEDLRKQATGLASKEAAAASRLDGLEGALTSAQRQCALASWRQLKAVSLDLQAQIAAAVSTERFSEADALQAELDAAKAGAAALQSAQHFTESDLGSLLESLSDLAASQGPAALSAAGAATELHAQSPAAEANPTGERVCTEPLESEQAEATAEQPRESGLDLMHDESSMRTGAPVPEHHVENGDEPHPGVGAEPHRKLGEVAAAEAERPSSALLSHGSASSSRQQLAAIGLNRQLTDERTLSGYITDTDSTAEVVNLSRGGSEVVGAQLPAAKQPMQSARSREVLSAAGLDRPRPSHGRLPSGYLADSDSQDLGSLKRHGSIDSTAATVATSKPFSDASLPDLSTQVIPECSNAAESENGHMDEQETSPGVPALALPKRPLPSPPRRVSVTSEGISHNSGVGTPVVSGQKDAVGESLTSEQVASLEGMNSNRSAPSESGTPGHVFSLAETARMFHRDNYGSTAATVGNSTTFGGSDAGTGVSYSEALGSARGLHSLGPSESSSEAGDLHLPGSEEGGLHVYDSRRGQAKLRRHFLGGDTLHEEVSSRDNASSRSDEAMMQTPCSESPQSTPSMLSPGQDKLPGELGREVQQEGHMAGPDFAEDSSVQSKDHADEVKADMFAGLTLG</sequence>
<evidence type="ECO:0000313" key="3">
    <source>
        <dbReference type="EMBL" id="CAK0739947.1"/>
    </source>
</evidence>
<evidence type="ECO:0000256" key="1">
    <source>
        <dbReference type="SAM" id="Coils"/>
    </source>
</evidence>
<feature type="region of interest" description="Disordered" evidence="2">
    <location>
        <begin position="1323"/>
        <end position="1350"/>
    </location>
</feature>
<feature type="compositionally biased region" description="Polar residues" evidence="2">
    <location>
        <begin position="1392"/>
        <end position="1406"/>
    </location>
</feature>
<feature type="compositionally biased region" description="Basic and acidic residues" evidence="2">
    <location>
        <begin position="1439"/>
        <end position="1448"/>
    </location>
</feature>